<feature type="non-terminal residue" evidence="1">
    <location>
        <position position="133"/>
    </location>
</feature>
<evidence type="ECO:0000313" key="2">
    <source>
        <dbReference type="Proteomes" id="UP000054359"/>
    </source>
</evidence>
<dbReference type="EMBL" id="KK117463">
    <property type="protein sequence ID" value="KFM70551.1"/>
    <property type="molecule type" value="Genomic_DNA"/>
</dbReference>
<dbReference type="OMA" id="PLENVCE"/>
<proteinExistence type="predicted"/>
<dbReference type="OrthoDB" id="6510620at2759"/>
<sequence>MLEELQSIERRSRLIVTNGECDLDVLDDIDFRRRYRLNKTTVSHIIDIVSEDLTCSAKNNFLTPAEKVCIALRFYACGTFQLVLGDLSLVSQPSACRAINQVSQCLAKLCPQYIRLPDTEHERREVKYDSSLH</sequence>
<name>A0A087TZL2_STEMI</name>
<reference evidence="1 2" key="1">
    <citation type="submission" date="2013-11" db="EMBL/GenBank/DDBJ databases">
        <title>Genome sequencing of Stegodyphus mimosarum.</title>
        <authorList>
            <person name="Bechsgaard J."/>
        </authorList>
    </citation>
    <scope>NUCLEOTIDE SEQUENCE [LARGE SCALE GENOMIC DNA]</scope>
</reference>
<gene>
    <name evidence="1" type="ORF">X975_02283</name>
</gene>
<accession>A0A087TZL2</accession>
<dbReference type="STRING" id="407821.A0A087TZL2"/>
<keyword evidence="2" id="KW-1185">Reference proteome</keyword>
<dbReference type="Proteomes" id="UP000054359">
    <property type="component" value="Unassembled WGS sequence"/>
</dbReference>
<dbReference type="AlphaFoldDB" id="A0A087TZL2"/>
<organism evidence="1 2">
    <name type="scientific">Stegodyphus mimosarum</name>
    <name type="common">African social velvet spider</name>
    <dbReference type="NCBI Taxonomy" id="407821"/>
    <lineage>
        <taxon>Eukaryota</taxon>
        <taxon>Metazoa</taxon>
        <taxon>Ecdysozoa</taxon>
        <taxon>Arthropoda</taxon>
        <taxon>Chelicerata</taxon>
        <taxon>Arachnida</taxon>
        <taxon>Araneae</taxon>
        <taxon>Araneomorphae</taxon>
        <taxon>Entelegynae</taxon>
        <taxon>Eresoidea</taxon>
        <taxon>Eresidae</taxon>
        <taxon>Stegodyphus</taxon>
    </lineage>
</organism>
<protein>
    <submittedName>
        <fullName evidence="1">Putative nuclease HARBI1</fullName>
    </submittedName>
</protein>
<evidence type="ECO:0000313" key="1">
    <source>
        <dbReference type="EMBL" id="KFM70551.1"/>
    </source>
</evidence>